<comment type="function">
    <text evidence="8">Component of the cytochrome c oxidase, the last enzyme in the mitochondrial electron transport chain which drives oxidative phosphorylation. The respiratory chain contains 3 multisubunit complexes succinate dehydrogenase (complex II, CII), ubiquinol-cytochrome c oxidoreductase (cytochrome b-c1 complex, complex III, CIII) and cytochrome c oxidase (complex IV, CIV), that cooperate to transfer electrons derived from NADH and succinate to molecular oxygen, creating an electrochemical gradient over the inner membrane that drives transmembrane transport and the ATP synthase. Cytochrome c oxidase is the component of the respiratory chain that catalyzes the reduction of oxygen to water. Electrons originating from reduced cytochrome c in the intermembrane space (IMS) are transferred via the dinuclear copper A center (CU(A)) of subunit 2 and heme A of subunit 1 to the active site in subunit 1, a binuclear center (BNC) formed by heme A3 and copper B (CU(B)). The BNC reduces molecular oxygen to 2 water molecules using 4 electrons from cytochrome c in the IMS and 4 protons from the mitochondrial matrix.</text>
</comment>
<dbReference type="GO" id="GO:0016020">
    <property type="term" value="C:membrane"/>
    <property type="evidence" value="ECO:0007669"/>
    <property type="project" value="UniProtKB-SubCell"/>
</dbReference>
<evidence type="ECO:0000256" key="4">
    <source>
        <dbReference type="ARBA" id="ARBA00022692"/>
    </source>
</evidence>
<dbReference type="InterPro" id="IPR000298">
    <property type="entry name" value="Cyt_c_oxidase-like_su3"/>
</dbReference>
<dbReference type="CDD" id="cd01665">
    <property type="entry name" value="Cyt_c_Oxidase_III"/>
    <property type="match status" value="1"/>
</dbReference>
<dbReference type="AlphaFoldDB" id="A0A9E8G6Y6"/>
<evidence type="ECO:0000259" key="10">
    <source>
        <dbReference type="PROSITE" id="PS50253"/>
    </source>
</evidence>
<feature type="domain" description="Heme-copper oxidase subunit III family profile" evidence="10">
    <location>
        <begin position="10"/>
        <end position="267"/>
    </location>
</feature>
<feature type="transmembrane region" description="Helical" evidence="9">
    <location>
        <begin position="246"/>
        <end position="265"/>
    </location>
</feature>
<evidence type="ECO:0000256" key="7">
    <source>
        <dbReference type="ARBA" id="ARBA00023136"/>
    </source>
</evidence>
<dbReference type="EMBL" id="OM677826">
    <property type="protein sequence ID" value="UZT67495.1"/>
    <property type="molecule type" value="Genomic_DNA"/>
</dbReference>
<name>A0A9E8G6Y6_9HYME</name>
<accession>A0A9E8G6Y6</accession>
<dbReference type="GO" id="GO:0005739">
    <property type="term" value="C:mitochondrion"/>
    <property type="evidence" value="ECO:0007669"/>
    <property type="project" value="TreeGrafter"/>
</dbReference>
<evidence type="ECO:0000256" key="1">
    <source>
        <dbReference type="ARBA" id="ARBA00004141"/>
    </source>
</evidence>
<keyword evidence="8 11" id="KW-0496">Mitochondrion</keyword>
<feature type="transmembrane region" description="Helical" evidence="9">
    <location>
        <begin position="21"/>
        <end position="39"/>
    </location>
</feature>
<keyword evidence="5" id="KW-1278">Translocase</keyword>
<evidence type="ECO:0000256" key="5">
    <source>
        <dbReference type="ARBA" id="ARBA00022967"/>
    </source>
</evidence>
<evidence type="ECO:0000256" key="6">
    <source>
        <dbReference type="ARBA" id="ARBA00022989"/>
    </source>
</evidence>
<dbReference type="InterPro" id="IPR033945">
    <property type="entry name" value="Cyt_c_oxase_su3_dom"/>
</dbReference>
<dbReference type="Pfam" id="PF00510">
    <property type="entry name" value="COX3"/>
    <property type="match status" value="1"/>
</dbReference>
<keyword evidence="7 9" id="KW-0472">Membrane</keyword>
<dbReference type="InterPro" id="IPR035973">
    <property type="entry name" value="Cyt_c_oxidase_su3-like_sf"/>
</dbReference>
<dbReference type="GO" id="GO:0004129">
    <property type="term" value="F:cytochrome-c oxidase activity"/>
    <property type="evidence" value="ECO:0007669"/>
    <property type="project" value="InterPro"/>
</dbReference>
<dbReference type="GO" id="GO:0006123">
    <property type="term" value="P:mitochondrial electron transport, cytochrome c to oxygen"/>
    <property type="evidence" value="ECO:0007669"/>
    <property type="project" value="TreeGrafter"/>
</dbReference>
<proteinExistence type="inferred from homology"/>
<dbReference type="InterPro" id="IPR024791">
    <property type="entry name" value="Cyt_c/ubiquinol_Oxase_su3"/>
</dbReference>
<dbReference type="InterPro" id="IPR013833">
    <property type="entry name" value="Cyt_c_oxidase_su3_a-hlx"/>
</dbReference>
<geneLocation type="mitochondrion" evidence="11"/>
<evidence type="ECO:0000256" key="3">
    <source>
        <dbReference type="ARBA" id="ARBA00015944"/>
    </source>
</evidence>
<evidence type="ECO:0000256" key="2">
    <source>
        <dbReference type="ARBA" id="ARBA00010581"/>
    </source>
</evidence>
<organism evidence="11">
    <name type="scientific">Ganaspini sp. ZJUH 20220007</name>
    <dbReference type="NCBI Taxonomy" id="2943474"/>
    <lineage>
        <taxon>Eukaryota</taxon>
        <taxon>Metazoa</taxon>
        <taxon>Ecdysozoa</taxon>
        <taxon>Arthropoda</taxon>
        <taxon>Hexapoda</taxon>
        <taxon>Insecta</taxon>
        <taxon>Pterygota</taxon>
        <taxon>Neoptera</taxon>
        <taxon>Endopterygota</taxon>
        <taxon>Hymenoptera</taxon>
        <taxon>Apocrita</taxon>
        <taxon>Proctotrupomorpha</taxon>
        <taxon>Cynipoidea</taxon>
        <taxon>Figitidae</taxon>
        <taxon>Eucoilinae</taxon>
    </lineage>
</organism>
<protein>
    <recommendedName>
        <fullName evidence="3 8">Cytochrome c oxidase subunit 3</fullName>
    </recommendedName>
</protein>
<sequence length="267" mass="31676">MNMFLMKMFYNHPYHMVTISPWPVLTSLSIFISMIGSIMMLNYKIYTLMLIGLMSIILCSYQWWRDIIRESTFQGMHTLILIKGIKLSMILFILSELMFFISFFWTFFHSALSPNIEIGSLWPPLNIKQFNPYQIPMINTIILLSSGITITWTHYSILNKNKFNSLISLLFTIMLGMIFTLIQMIEYNEASFSMNDSIYGSIFFMTTGFHGLHVIIGTIFLIITLMRLFNNHMTSFHHLGFELSAWYWHFVDIIWIIVFTLIYWWNY</sequence>
<comment type="similarity">
    <text evidence="2 8">Belongs to the cytochrome c oxidase subunit 3 family.</text>
</comment>
<dbReference type="Gene3D" id="1.10.287.70">
    <property type="match status" value="1"/>
</dbReference>
<dbReference type="PANTHER" id="PTHR11403:SF7">
    <property type="entry name" value="CYTOCHROME C OXIDASE SUBUNIT 3"/>
    <property type="match status" value="1"/>
</dbReference>
<dbReference type="SUPFAM" id="SSF81452">
    <property type="entry name" value="Cytochrome c oxidase subunit III-like"/>
    <property type="match status" value="1"/>
</dbReference>
<feature type="transmembrane region" description="Helical" evidence="9">
    <location>
        <begin position="197"/>
        <end position="225"/>
    </location>
</feature>
<keyword evidence="4 8" id="KW-0812">Transmembrane</keyword>
<dbReference type="Gene3D" id="1.20.120.80">
    <property type="entry name" value="Cytochrome c oxidase, subunit III, four-helix bundle"/>
    <property type="match status" value="1"/>
</dbReference>
<evidence type="ECO:0000256" key="9">
    <source>
        <dbReference type="SAM" id="Phobius"/>
    </source>
</evidence>
<evidence type="ECO:0000313" key="11">
    <source>
        <dbReference type="EMBL" id="UZT67495.1"/>
    </source>
</evidence>
<feature type="transmembrane region" description="Helical" evidence="9">
    <location>
        <begin position="45"/>
        <end position="64"/>
    </location>
</feature>
<feature type="transmembrane region" description="Helical" evidence="9">
    <location>
        <begin position="85"/>
        <end position="108"/>
    </location>
</feature>
<dbReference type="PROSITE" id="PS50253">
    <property type="entry name" value="COX3"/>
    <property type="match status" value="1"/>
</dbReference>
<evidence type="ECO:0000256" key="8">
    <source>
        <dbReference type="RuleBase" id="RU003375"/>
    </source>
</evidence>
<reference evidence="11" key="2">
    <citation type="submission" date="2022-02" db="EMBL/GenBank/DDBJ databases">
        <authorList>
            <person name="Shu X.H."/>
            <person name="Li Z.K."/>
            <person name="Tang P."/>
            <person name="Chen X.X."/>
        </authorList>
    </citation>
    <scope>NUCLEOTIDE SEQUENCE</scope>
</reference>
<feature type="transmembrane region" description="Helical" evidence="9">
    <location>
        <begin position="133"/>
        <end position="153"/>
    </location>
</feature>
<keyword evidence="6 9" id="KW-1133">Transmembrane helix</keyword>
<dbReference type="PANTHER" id="PTHR11403">
    <property type="entry name" value="CYTOCHROME C OXIDASE SUBUNIT III"/>
    <property type="match status" value="1"/>
</dbReference>
<feature type="transmembrane region" description="Helical" evidence="9">
    <location>
        <begin position="165"/>
        <end position="185"/>
    </location>
</feature>
<reference evidence="11" key="1">
    <citation type="journal article" date="2022" name="Genes (Basel)">
        <title>Novel Gene Rearrangements in the Mitochondrial Genomes of Cynipoid Wasps (Hymenoptera: Cynipoidea).</title>
        <authorList>
            <person name="Shu X."/>
            <person name="Li Z."/>
            <person name="Yuan R."/>
            <person name="Tang P."/>
            <person name="Chen X."/>
        </authorList>
    </citation>
    <scope>NUCLEOTIDE SEQUENCE</scope>
</reference>
<gene>
    <name evidence="11" type="primary">cox3</name>
</gene>
<comment type="subcellular location">
    <subcellularLocation>
        <location evidence="1">Membrane</location>
        <topology evidence="1">Multi-pass membrane protein</topology>
    </subcellularLocation>
</comment>